<evidence type="ECO:0000313" key="5">
    <source>
        <dbReference type="Proteomes" id="UP000326944"/>
    </source>
</evidence>
<dbReference type="SUPFAM" id="SSF54631">
    <property type="entry name" value="CBS-domain pair"/>
    <property type="match status" value="1"/>
</dbReference>
<protein>
    <submittedName>
        <fullName evidence="4">GGDEF domain-containing protein</fullName>
    </submittedName>
</protein>
<feature type="domain" description="EAL" evidence="2">
    <location>
        <begin position="1"/>
        <end position="252"/>
    </location>
</feature>
<dbReference type="InterPro" id="IPR046342">
    <property type="entry name" value="CBS_dom_sf"/>
</dbReference>
<organism evidence="4 5">
    <name type="scientific">Sulfurimonas lithotrophica</name>
    <dbReference type="NCBI Taxonomy" id="2590022"/>
    <lineage>
        <taxon>Bacteria</taxon>
        <taxon>Pseudomonadati</taxon>
        <taxon>Campylobacterota</taxon>
        <taxon>Epsilonproteobacteria</taxon>
        <taxon>Campylobacterales</taxon>
        <taxon>Sulfurimonadaceae</taxon>
        <taxon>Sulfurimonas</taxon>
    </lineage>
</organism>
<dbReference type="InterPro" id="IPR001633">
    <property type="entry name" value="EAL_dom"/>
</dbReference>
<dbReference type="PANTHER" id="PTHR33121:SF76">
    <property type="entry name" value="SIGNALING PROTEIN"/>
    <property type="match status" value="1"/>
</dbReference>
<evidence type="ECO:0000256" key="1">
    <source>
        <dbReference type="PROSITE-ProRule" id="PRU00703"/>
    </source>
</evidence>
<dbReference type="CDD" id="cd01949">
    <property type="entry name" value="GGDEF"/>
    <property type="match status" value="1"/>
</dbReference>
<dbReference type="AlphaFoldDB" id="A0A5P8P347"/>
<keyword evidence="1" id="KW-0129">CBS domain</keyword>
<name>A0A5P8P347_9BACT</name>
<dbReference type="PROSITE" id="PS50883">
    <property type="entry name" value="EAL"/>
    <property type="match status" value="1"/>
</dbReference>
<dbReference type="InterPro" id="IPR000160">
    <property type="entry name" value="GGDEF_dom"/>
</dbReference>
<sequence>MKNELPKRWVENLEVLDIAFQPILNIHTGDIFGVEALLRNYQDIGYKTIFDLFDDIYLENILYSFDIALREKAIKKFTKIKNYNAIKLFYNLDNRLFEMPNFESGNTAQIIKNYNILKENICFEISERHELKGESTIDKTLHHYKDESFSIAIDDFGIGYSGYKLLYDVEPDVIKIDRFFLTNIEKDAKKKLMVRNIIHLAVQLGIKLIAEGVETKEELLTCRDIGCHLVQGYFVQHPTKETSEILETYPHIAKLVKRNSRSNNVKENIKSNLDKIDSLKINTNMSDVFDYFKKHQKVTIVPVINSNKEPVGILLEEEVKDLLYSPYGRSLLLNNGSKKSKLKNLIKPCGSTDINSDTSTIIELFSNDTESKGIIITKNSKYYGFLSARSIINIMNAQNILHAREQNPLTKLPGNSLIEKYIDEAIHSKETYIMCYFDLDNFKAFNDVYGFRNGDRVIQLFSDILRKNLNSSFFKAHIGGDDFFVGVKCSNETTYSYSFESNCSLDIENCSEESSCAKILSIEHIIHKFINDVKEFYTPDDKLNGYIVSKDRDGEAKKFDLLSVSAAIVEVHKKSKQRDKNLLDNVFSAQKKVAKHSPKHFSISTLL</sequence>
<dbReference type="InterPro" id="IPR043128">
    <property type="entry name" value="Rev_trsase/Diguanyl_cyclase"/>
</dbReference>
<reference evidence="4 5" key="1">
    <citation type="submission" date="2019-09" db="EMBL/GenBank/DDBJ databases">
        <title>Sulfurimonas gotlandica sp. nov., a chemoautotrophic and psychrotolerant epsilonproteobacterium isolated from a pelagic redoxcline, and an emended description of the genus Sulfurimonas.</title>
        <authorList>
            <person name="Wang S."/>
            <person name="Jiang L."/>
            <person name="Shao S."/>
        </authorList>
    </citation>
    <scope>NUCLEOTIDE SEQUENCE [LARGE SCALE GENOMIC DNA]</scope>
    <source>
        <strain evidence="4 5">GYSZ_1</strain>
    </source>
</reference>
<dbReference type="CDD" id="cd01948">
    <property type="entry name" value="EAL"/>
    <property type="match status" value="1"/>
</dbReference>
<dbReference type="SUPFAM" id="SSF141868">
    <property type="entry name" value="EAL domain-like"/>
    <property type="match status" value="1"/>
</dbReference>
<dbReference type="InterPro" id="IPR050706">
    <property type="entry name" value="Cyclic-di-GMP_PDE-like"/>
</dbReference>
<dbReference type="EMBL" id="CP043617">
    <property type="protein sequence ID" value="QFR50152.1"/>
    <property type="molecule type" value="Genomic_DNA"/>
</dbReference>
<dbReference type="NCBIfam" id="TIGR00254">
    <property type="entry name" value="GGDEF"/>
    <property type="match status" value="1"/>
</dbReference>
<dbReference type="InterPro" id="IPR000644">
    <property type="entry name" value="CBS_dom"/>
</dbReference>
<evidence type="ECO:0000259" key="3">
    <source>
        <dbReference type="PROSITE" id="PS51371"/>
    </source>
</evidence>
<dbReference type="RefSeq" id="WP_152308100.1">
    <property type="nucleotide sequence ID" value="NZ_CP043617.1"/>
</dbReference>
<feature type="domain" description="CBS" evidence="3">
    <location>
        <begin position="269"/>
        <end position="331"/>
    </location>
</feature>
<evidence type="ECO:0000313" key="4">
    <source>
        <dbReference type="EMBL" id="QFR50152.1"/>
    </source>
</evidence>
<dbReference type="SUPFAM" id="SSF55073">
    <property type="entry name" value="Nucleotide cyclase"/>
    <property type="match status" value="1"/>
</dbReference>
<dbReference type="InterPro" id="IPR035919">
    <property type="entry name" value="EAL_sf"/>
</dbReference>
<dbReference type="Pfam" id="PF00563">
    <property type="entry name" value="EAL"/>
    <property type="match status" value="1"/>
</dbReference>
<evidence type="ECO:0000259" key="2">
    <source>
        <dbReference type="PROSITE" id="PS50883"/>
    </source>
</evidence>
<dbReference type="PROSITE" id="PS51371">
    <property type="entry name" value="CBS"/>
    <property type="match status" value="1"/>
</dbReference>
<dbReference type="Gene3D" id="3.20.20.450">
    <property type="entry name" value="EAL domain"/>
    <property type="match status" value="1"/>
</dbReference>
<dbReference type="Pfam" id="PF00990">
    <property type="entry name" value="GGDEF"/>
    <property type="match status" value="1"/>
</dbReference>
<dbReference type="OrthoDB" id="9777298at2"/>
<dbReference type="PANTHER" id="PTHR33121">
    <property type="entry name" value="CYCLIC DI-GMP PHOSPHODIESTERASE PDEF"/>
    <property type="match status" value="1"/>
</dbReference>
<dbReference type="SMART" id="SM00267">
    <property type="entry name" value="GGDEF"/>
    <property type="match status" value="1"/>
</dbReference>
<dbReference type="Pfam" id="PF00571">
    <property type="entry name" value="CBS"/>
    <property type="match status" value="1"/>
</dbReference>
<dbReference type="Proteomes" id="UP000326944">
    <property type="component" value="Chromosome"/>
</dbReference>
<dbReference type="GO" id="GO:0071111">
    <property type="term" value="F:cyclic-guanylate-specific phosphodiesterase activity"/>
    <property type="evidence" value="ECO:0007669"/>
    <property type="project" value="InterPro"/>
</dbReference>
<proteinExistence type="predicted"/>
<accession>A0A5P8P347</accession>
<dbReference type="KEGG" id="sulg:FJR48_10605"/>
<dbReference type="Gene3D" id="3.30.70.270">
    <property type="match status" value="1"/>
</dbReference>
<dbReference type="SMART" id="SM00052">
    <property type="entry name" value="EAL"/>
    <property type="match status" value="1"/>
</dbReference>
<dbReference type="InterPro" id="IPR029787">
    <property type="entry name" value="Nucleotide_cyclase"/>
</dbReference>
<gene>
    <name evidence="4" type="ORF">FJR48_10605</name>
</gene>
<keyword evidence="5" id="KW-1185">Reference proteome</keyword>